<protein>
    <recommendedName>
        <fullName evidence="5">DUF3558 domain-containing protein</fullName>
    </recommendedName>
</protein>
<sequence length="243" mass="25690">MMNKKDHKGRTAAAAAGALSLALLGACTAAGDKGEGEAPAGDKPSDAASEAPKDDVLSLADIETASVEQDFFDDAVCEEFDLSGFANMSSGEMMLYQEKLGNNEPGHTEQTCLWVNATYPELSKDYASDEARAAFNQLTVTFLPDPAQDVYEQKLPGPDDAYSSEELDATELVFQGGEPEETTFYYRNGDGPGLTSTTVVGRVGGNVFAATWSAHDIDPAAPGQALTDFGWNELATVLDGHTS</sequence>
<feature type="region of interest" description="Disordered" evidence="1">
    <location>
        <begin position="32"/>
        <end position="54"/>
    </location>
</feature>
<reference evidence="4" key="1">
    <citation type="journal article" date="2019" name="Int. J. Syst. Evol. Microbiol.">
        <title>The Global Catalogue of Microorganisms (GCM) 10K type strain sequencing project: providing services to taxonomists for standard genome sequencing and annotation.</title>
        <authorList>
            <consortium name="The Broad Institute Genomics Platform"/>
            <consortium name="The Broad Institute Genome Sequencing Center for Infectious Disease"/>
            <person name="Wu L."/>
            <person name="Ma J."/>
        </authorList>
    </citation>
    <scope>NUCLEOTIDE SEQUENCE [LARGE SCALE GENOMIC DNA]</scope>
    <source>
        <strain evidence="4">IBRC-M 10908</strain>
    </source>
</reference>
<dbReference type="Proteomes" id="UP001595823">
    <property type="component" value="Unassembled WGS sequence"/>
</dbReference>
<dbReference type="EMBL" id="JBHSDK010000016">
    <property type="protein sequence ID" value="MFC4336216.1"/>
    <property type="molecule type" value="Genomic_DNA"/>
</dbReference>
<evidence type="ECO:0000256" key="2">
    <source>
        <dbReference type="SAM" id="SignalP"/>
    </source>
</evidence>
<evidence type="ECO:0008006" key="5">
    <source>
        <dbReference type="Google" id="ProtNLM"/>
    </source>
</evidence>
<accession>A0ABV8U092</accession>
<evidence type="ECO:0000256" key="1">
    <source>
        <dbReference type="SAM" id="MobiDB-lite"/>
    </source>
</evidence>
<evidence type="ECO:0000313" key="4">
    <source>
        <dbReference type="Proteomes" id="UP001595823"/>
    </source>
</evidence>
<feature type="chain" id="PRO_5046910242" description="DUF3558 domain-containing protein" evidence="2">
    <location>
        <begin position="30"/>
        <end position="243"/>
    </location>
</feature>
<dbReference type="RefSeq" id="WP_380621877.1">
    <property type="nucleotide sequence ID" value="NZ_JBHSDK010000016.1"/>
</dbReference>
<organism evidence="3 4">
    <name type="scientific">Salininema proteolyticum</name>
    <dbReference type="NCBI Taxonomy" id="1607685"/>
    <lineage>
        <taxon>Bacteria</taxon>
        <taxon>Bacillati</taxon>
        <taxon>Actinomycetota</taxon>
        <taxon>Actinomycetes</taxon>
        <taxon>Glycomycetales</taxon>
        <taxon>Glycomycetaceae</taxon>
        <taxon>Salininema</taxon>
    </lineage>
</organism>
<keyword evidence="2" id="KW-0732">Signal</keyword>
<feature type="signal peptide" evidence="2">
    <location>
        <begin position="1"/>
        <end position="29"/>
    </location>
</feature>
<evidence type="ECO:0000313" key="3">
    <source>
        <dbReference type="EMBL" id="MFC4336216.1"/>
    </source>
</evidence>
<name>A0ABV8U092_9ACTN</name>
<keyword evidence="4" id="KW-1185">Reference proteome</keyword>
<dbReference type="PROSITE" id="PS51257">
    <property type="entry name" value="PROKAR_LIPOPROTEIN"/>
    <property type="match status" value="1"/>
</dbReference>
<comment type="caution">
    <text evidence="3">The sequence shown here is derived from an EMBL/GenBank/DDBJ whole genome shotgun (WGS) entry which is preliminary data.</text>
</comment>
<gene>
    <name evidence="3" type="ORF">ACFPET_13495</name>
</gene>
<proteinExistence type="predicted"/>